<dbReference type="InterPro" id="IPR000551">
    <property type="entry name" value="MerR-type_HTH_dom"/>
</dbReference>
<dbReference type="GO" id="GO:0003700">
    <property type="term" value="F:DNA-binding transcription factor activity"/>
    <property type="evidence" value="ECO:0007669"/>
    <property type="project" value="InterPro"/>
</dbReference>
<dbReference type="InterPro" id="IPR011256">
    <property type="entry name" value="Reg_factor_effector_dom_sf"/>
</dbReference>
<sequence length="254" mass="29598">MRDLMNIQVFSEKTGIPKSTLRFYEEKALLVPIRNKENGYRLYTDAQVELAKLIASLRLINVPLKEVQQYVASAESERQNMRRKWMETIRRQLDLLNLQLKFLDSNPNEEIFLMEKETERILWFSAEERQGRFAKFFKLGREELEKHGVKISHSYLKHVSGRQNVRAMIGFGIANHHDVSEISFFEVEEQLSKSLCVATYFRGNFTAIEDAYQSLIKYIVLNNYAPAGPIMEMYQGEQLDAVTIFMPVMKLGGE</sequence>
<dbReference type="CDD" id="cd00592">
    <property type="entry name" value="HTH_MerR-like"/>
    <property type="match status" value="1"/>
</dbReference>
<feature type="domain" description="HTH merR-type" evidence="3">
    <location>
        <begin position="4"/>
        <end position="73"/>
    </location>
</feature>
<dbReference type="SUPFAM" id="SSF46955">
    <property type="entry name" value="Putative DNA-binding domain"/>
    <property type="match status" value="1"/>
</dbReference>
<dbReference type="InterPro" id="IPR047057">
    <property type="entry name" value="MerR_fam"/>
</dbReference>
<dbReference type="SUPFAM" id="SSF55136">
    <property type="entry name" value="Probable bacterial effector-binding domain"/>
    <property type="match status" value="1"/>
</dbReference>
<dbReference type="Gene3D" id="3.20.80.10">
    <property type="entry name" value="Regulatory factor, effector binding domain"/>
    <property type="match status" value="1"/>
</dbReference>
<dbReference type="Proteomes" id="UP000676917">
    <property type="component" value="Unassembled WGS sequence"/>
</dbReference>
<evidence type="ECO:0000313" key="4">
    <source>
        <dbReference type="EMBL" id="GIO26674.1"/>
    </source>
</evidence>
<dbReference type="GO" id="GO:0003677">
    <property type="term" value="F:DNA binding"/>
    <property type="evidence" value="ECO:0007669"/>
    <property type="project" value="UniProtKB-KW"/>
</dbReference>
<dbReference type="AlphaFoldDB" id="A0A919X6J2"/>
<accession>A0A919X6J2</accession>
<proteinExistence type="predicted"/>
<reference evidence="4" key="1">
    <citation type="submission" date="2021-03" db="EMBL/GenBank/DDBJ databases">
        <title>Antimicrobial resistance genes in bacteria isolated from Japanese honey, and their potential for conferring macrolide and lincosamide resistance in the American foulbrood pathogen Paenibacillus larvae.</title>
        <authorList>
            <person name="Okamoto M."/>
            <person name="Kumagai M."/>
            <person name="Kanamori H."/>
            <person name="Takamatsu D."/>
        </authorList>
    </citation>
    <scope>NUCLEOTIDE SEQUENCE</scope>
    <source>
        <strain evidence="4">J43TS3</strain>
    </source>
</reference>
<keyword evidence="5" id="KW-1185">Reference proteome</keyword>
<keyword evidence="2" id="KW-0175">Coiled coil</keyword>
<dbReference type="EMBL" id="BORP01000002">
    <property type="protein sequence ID" value="GIO26674.1"/>
    <property type="molecule type" value="Genomic_DNA"/>
</dbReference>
<name>A0A919X6J2_9BACI</name>
<evidence type="ECO:0000256" key="1">
    <source>
        <dbReference type="ARBA" id="ARBA00023125"/>
    </source>
</evidence>
<dbReference type="PANTHER" id="PTHR30204:SF97">
    <property type="entry name" value="MERR FAMILY REGULATORY PROTEIN"/>
    <property type="match status" value="1"/>
</dbReference>
<comment type="caution">
    <text evidence="4">The sequence shown here is derived from an EMBL/GenBank/DDBJ whole genome shotgun (WGS) entry which is preliminary data.</text>
</comment>
<dbReference type="InterPro" id="IPR009061">
    <property type="entry name" value="DNA-bd_dom_put_sf"/>
</dbReference>
<dbReference type="Gene3D" id="1.10.1660.10">
    <property type="match status" value="1"/>
</dbReference>
<feature type="coiled-coil region" evidence="2">
    <location>
        <begin position="64"/>
        <end position="106"/>
    </location>
</feature>
<keyword evidence="1" id="KW-0238">DNA-binding</keyword>
<evidence type="ECO:0000259" key="3">
    <source>
        <dbReference type="PROSITE" id="PS50937"/>
    </source>
</evidence>
<dbReference type="PANTHER" id="PTHR30204">
    <property type="entry name" value="REDOX-CYCLING DRUG-SENSING TRANSCRIPTIONAL ACTIVATOR SOXR"/>
    <property type="match status" value="1"/>
</dbReference>
<dbReference type="SMART" id="SM00422">
    <property type="entry name" value="HTH_MERR"/>
    <property type="match status" value="1"/>
</dbReference>
<organism evidence="4 5">
    <name type="scientific">Ornithinibacillus bavariensis</name>
    <dbReference type="NCBI Taxonomy" id="545502"/>
    <lineage>
        <taxon>Bacteria</taxon>
        <taxon>Bacillati</taxon>
        <taxon>Bacillota</taxon>
        <taxon>Bacilli</taxon>
        <taxon>Bacillales</taxon>
        <taxon>Bacillaceae</taxon>
        <taxon>Ornithinibacillus</taxon>
    </lineage>
</organism>
<evidence type="ECO:0000256" key="2">
    <source>
        <dbReference type="SAM" id="Coils"/>
    </source>
</evidence>
<dbReference type="Pfam" id="PF13411">
    <property type="entry name" value="MerR_1"/>
    <property type="match status" value="1"/>
</dbReference>
<evidence type="ECO:0000313" key="5">
    <source>
        <dbReference type="Proteomes" id="UP000676917"/>
    </source>
</evidence>
<gene>
    <name evidence="4" type="ORF">J43TS3_12850</name>
</gene>
<protein>
    <recommendedName>
        <fullName evidence="3">HTH merR-type domain-containing protein</fullName>
    </recommendedName>
</protein>
<dbReference type="PROSITE" id="PS50937">
    <property type="entry name" value="HTH_MERR_2"/>
    <property type="match status" value="1"/>
</dbReference>